<dbReference type="EMBL" id="JH767583">
    <property type="protein sequence ID" value="EON66834.1"/>
    <property type="molecule type" value="Genomic_DNA"/>
</dbReference>
<evidence type="ECO:0000313" key="3">
    <source>
        <dbReference type="Proteomes" id="UP000016924"/>
    </source>
</evidence>
<evidence type="ECO:0000256" key="1">
    <source>
        <dbReference type="SAM" id="MobiDB-lite"/>
    </source>
</evidence>
<sequence>MSNSATAAQHDEVMATLRLIQATQKDILERVERAEHGPAGGPNLTARDDLEAQESRSQELRPEEPRRQEPRPSEAIQERPQSEVEGREKEDTLTAPESPVRKRPRLMTYLEVAVQYKFAYISDALMQIRLESNGAQCSICKSRVTEDCFFSQHVAWCLYHKHSAVPALANLVEPTTRCLHKESGYKCQVVQCDLTRDEYDEKVGNMERVAGVGDGMRVA</sequence>
<feature type="region of interest" description="Disordered" evidence="1">
    <location>
        <begin position="29"/>
        <end position="100"/>
    </location>
</feature>
<organism evidence="2 3">
    <name type="scientific">Coniosporium apollinis (strain CBS 100218)</name>
    <name type="common">Rock-inhabiting black yeast</name>
    <dbReference type="NCBI Taxonomy" id="1168221"/>
    <lineage>
        <taxon>Eukaryota</taxon>
        <taxon>Fungi</taxon>
        <taxon>Dikarya</taxon>
        <taxon>Ascomycota</taxon>
        <taxon>Pezizomycotina</taxon>
        <taxon>Dothideomycetes</taxon>
        <taxon>Dothideomycetes incertae sedis</taxon>
        <taxon>Coniosporium</taxon>
    </lineage>
</organism>
<dbReference type="RefSeq" id="XP_007782151.1">
    <property type="nucleotide sequence ID" value="XM_007783961.1"/>
</dbReference>
<feature type="compositionally biased region" description="Basic and acidic residues" evidence="1">
    <location>
        <begin position="46"/>
        <end position="92"/>
    </location>
</feature>
<dbReference type="HOGENOM" id="CLU_1261446_0_0_1"/>
<accession>R7YYH0</accession>
<proteinExistence type="predicted"/>
<name>R7YYH0_CONA1</name>
<protein>
    <submittedName>
        <fullName evidence="2">Uncharacterized protein</fullName>
    </submittedName>
</protein>
<keyword evidence="3" id="KW-1185">Reference proteome</keyword>
<reference evidence="3" key="1">
    <citation type="submission" date="2012-06" db="EMBL/GenBank/DDBJ databases">
        <title>The genome sequence of Coniosporium apollinis CBS 100218.</title>
        <authorList>
            <consortium name="The Broad Institute Genome Sequencing Platform"/>
            <person name="Cuomo C."/>
            <person name="Gorbushina A."/>
            <person name="Noack S."/>
            <person name="Walker B."/>
            <person name="Young S.K."/>
            <person name="Zeng Q."/>
            <person name="Gargeya S."/>
            <person name="Fitzgerald M."/>
            <person name="Haas B."/>
            <person name="Abouelleil A."/>
            <person name="Alvarado L."/>
            <person name="Arachchi H.M."/>
            <person name="Berlin A.M."/>
            <person name="Chapman S.B."/>
            <person name="Goldberg J."/>
            <person name="Griggs A."/>
            <person name="Gujja S."/>
            <person name="Hansen M."/>
            <person name="Howarth C."/>
            <person name="Imamovic A."/>
            <person name="Larimer J."/>
            <person name="McCowan C."/>
            <person name="Montmayeur A."/>
            <person name="Murphy C."/>
            <person name="Neiman D."/>
            <person name="Pearson M."/>
            <person name="Priest M."/>
            <person name="Roberts A."/>
            <person name="Saif S."/>
            <person name="Shea T."/>
            <person name="Sisk P."/>
            <person name="Sykes S."/>
            <person name="Wortman J."/>
            <person name="Nusbaum C."/>
            <person name="Birren B."/>
        </authorList>
    </citation>
    <scope>NUCLEOTIDE SEQUENCE [LARGE SCALE GENOMIC DNA]</scope>
    <source>
        <strain evidence="3">CBS 100218</strain>
    </source>
</reference>
<dbReference type="Proteomes" id="UP000016924">
    <property type="component" value="Unassembled WGS sequence"/>
</dbReference>
<evidence type="ECO:0000313" key="2">
    <source>
        <dbReference type="EMBL" id="EON66834.1"/>
    </source>
</evidence>
<dbReference type="AlphaFoldDB" id="R7YYH0"/>
<gene>
    <name evidence="2" type="ORF">W97_06236</name>
</gene>
<dbReference type="GeneID" id="19903547"/>